<gene>
    <name evidence="4" type="ORF">C7U56_15075</name>
</gene>
<feature type="transmembrane region" description="Helical" evidence="2">
    <location>
        <begin position="32"/>
        <end position="50"/>
    </location>
</feature>
<protein>
    <recommendedName>
        <fullName evidence="3">YcxB-like C-terminal domain-containing protein</fullName>
    </recommendedName>
</protein>
<name>A0A2T3FKJ7_9CLOT</name>
<evidence type="ECO:0000259" key="3">
    <source>
        <dbReference type="Pfam" id="PF14317"/>
    </source>
</evidence>
<dbReference type="EMBL" id="PYLO01000007">
    <property type="protein sequence ID" value="PST35805.1"/>
    <property type="molecule type" value="Genomic_DNA"/>
</dbReference>
<dbReference type="Pfam" id="PF14317">
    <property type="entry name" value="YcxB"/>
    <property type="match status" value="1"/>
</dbReference>
<proteinExistence type="predicted"/>
<feature type="region of interest" description="Disordered" evidence="1">
    <location>
        <begin position="239"/>
        <end position="280"/>
    </location>
</feature>
<keyword evidence="2" id="KW-1133">Transmembrane helix</keyword>
<dbReference type="AlphaFoldDB" id="A0A2T3FKJ7"/>
<comment type="caution">
    <text evidence="4">The sequence shown here is derived from an EMBL/GenBank/DDBJ whole genome shotgun (WGS) entry which is preliminary data.</text>
</comment>
<feature type="transmembrane region" description="Helical" evidence="2">
    <location>
        <begin position="56"/>
        <end position="77"/>
    </location>
</feature>
<keyword evidence="2" id="KW-0472">Membrane</keyword>
<dbReference type="Proteomes" id="UP000241048">
    <property type="component" value="Unassembled WGS sequence"/>
</dbReference>
<feature type="region of interest" description="Disordered" evidence="1">
    <location>
        <begin position="175"/>
        <end position="197"/>
    </location>
</feature>
<keyword evidence="2" id="KW-0812">Transmembrane</keyword>
<evidence type="ECO:0000256" key="2">
    <source>
        <dbReference type="SAM" id="Phobius"/>
    </source>
</evidence>
<sequence length="280" mass="32199">MQEFEYRLEKEDYKNWIHWNVLKHESKKMKMVSALLYVAFLALFLGKNVMQAKGNLVLLVPSIVIAVLVGIGMFYMISNQNQERMIWKRSGLKNLEKTGNFPVVHLTLDEKTLTMTVAAQEMTKTYSYSDIEQMVEIERMYLLETNEKTWQFIAKSAFSSEEEQKQFETFMNEKLADAKENPEEYPSVTKKPKNAENQEGGALHQNAALEDDVVEADEPEITRVDTSHMGKIGKMAHFIGNQAADEKETDEPEKAEPDTTDSHENVEEKTDAVNEEKMDE</sequence>
<accession>A0A2T3FKJ7</accession>
<keyword evidence="5" id="KW-1185">Reference proteome</keyword>
<reference evidence="4 5" key="1">
    <citation type="submission" date="2018-03" db="EMBL/GenBank/DDBJ databases">
        <title>Lachnoclostridium SNUG30386 gen.nov., sp.nov., isolated from human faeces.</title>
        <authorList>
            <person name="Seo B."/>
            <person name="Jeon K."/>
            <person name="Ko G."/>
        </authorList>
    </citation>
    <scope>NUCLEOTIDE SEQUENCE [LARGE SCALE GENOMIC DNA]</scope>
    <source>
        <strain evidence="4 5">SNUG30386</strain>
    </source>
</reference>
<feature type="domain" description="YcxB-like C-terminal" evidence="3">
    <location>
        <begin position="122"/>
        <end position="171"/>
    </location>
</feature>
<dbReference type="InterPro" id="IPR025588">
    <property type="entry name" value="YcxB-like_C"/>
</dbReference>
<evidence type="ECO:0000313" key="5">
    <source>
        <dbReference type="Proteomes" id="UP000241048"/>
    </source>
</evidence>
<dbReference type="RefSeq" id="WP_107001897.1">
    <property type="nucleotide sequence ID" value="NZ_JAQDZI010000009.1"/>
</dbReference>
<evidence type="ECO:0000313" key="4">
    <source>
        <dbReference type="EMBL" id="PST35805.1"/>
    </source>
</evidence>
<feature type="compositionally biased region" description="Basic and acidic residues" evidence="1">
    <location>
        <begin position="252"/>
        <end position="280"/>
    </location>
</feature>
<evidence type="ECO:0000256" key="1">
    <source>
        <dbReference type="SAM" id="MobiDB-lite"/>
    </source>
</evidence>
<organism evidence="4 5">
    <name type="scientific">Clostridium fessum</name>
    <dbReference type="NCBI Taxonomy" id="2126740"/>
    <lineage>
        <taxon>Bacteria</taxon>
        <taxon>Bacillati</taxon>
        <taxon>Bacillota</taxon>
        <taxon>Clostridia</taxon>
        <taxon>Eubacteriales</taxon>
        <taxon>Clostridiaceae</taxon>
        <taxon>Clostridium</taxon>
    </lineage>
</organism>